<dbReference type="GO" id="GO:0008017">
    <property type="term" value="F:microtubule binding"/>
    <property type="evidence" value="ECO:0007669"/>
    <property type="project" value="TreeGrafter"/>
</dbReference>
<comment type="subcellular location">
    <subcellularLocation>
        <location evidence="1">Cytoplasm</location>
    </subcellularLocation>
</comment>
<protein>
    <recommendedName>
        <fullName evidence="3">Centrosomin N-terminal motif 1 domain-containing protein</fullName>
    </recommendedName>
</protein>
<dbReference type="GO" id="GO:0007099">
    <property type="term" value="P:centriole replication"/>
    <property type="evidence" value="ECO:0007669"/>
    <property type="project" value="TreeGrafter"/>
</dbReference>
<reference evidence="4" key="2">
    <citation type="submission" date="2025-09" db="UniProtKB">
        <authorList>
            <consortium name="Ensembl"/>
        </authorList>
    </citation>
    <scope>IDENTIFICATION</scope>
</reference>
<keyword evidence="2" id="KW-0963">Cytoplasm</keyword>
<sequence>MGPKCSQPGTTTCTAPGGWWRRAASRRARPWEHTYAHAPSHMHRLGVRPPEPQTDRLWGDIWGHEISYATPKEPRQPPANPLQQGEMQKTVEIPPSVAESCVTWARLRRDPCHGDVPMASRMAGEDAAPRGTLHPPGAWPHPIPAAQMCPLRALEEGPLAQTQTLRDFEKHLNDLKKENFSLKLRIYFLEERVQQKGEGSRDDVYRRVSAPVGTGTGTGMGTGCCSVLDFPPVMSLCQD</sequence>
<proteinExistence type="predicted"/>
<dbReference type="GO" id="GO:0000132">
    <property type="term" value="P:establishment of mitotic spindle orientation"/>
    <property type="evidence" value="ECO:0007669"/>
    <property type="project" value="TreeGrafter"/>
</dbReference>
<dbReference type="GO" id="GO:0005737">
    <property type="term" value="C:cytoplasm"/>
    <property type="evidence" value="ECO:0007669"/>
    <property type="project" value="UniProtKB-SubCell"/>
</dbReference>
<evidence type="ECO:0000313" key="5">
    <source>
        <dbReference type="Proteomes" id="UP000694521"/>
    </source>
</evidence>
<dbReference type="PANTHER" id="PTHR46930:SF1">
    <property type="entry name" value="CDK5 REGULATORY SUBUNIT-ASSOCIATED PROTEIN 2"/>
    <property type="match status" value="1"/>
</dbReference>
<dbReference type="GO" id="GO:0043015">
    <property type="term" value="F:gamma-tubulin binding"/>
    <property type="evidence" value="ECO:0007669"/>
    <property type="project" value="TreeGrafter"/>
</dbReference>
<evidence type="ECO:0000256" key="1">
    <source>
        <dbReference type="ARBA" id="ARBA00004496"/>
    </source>
</evidence>
<dbReference type="PANTHER" id="PTHR46930">
    <property type="entry name" value="CDK5 REGULATORY SUBUNIT-ASSOCIATED PROTEIN 2"/>
    <property type="match status" value="1"/>
</dbReference>
<dbReference type="GO" id="GO:0097431">
    <property type="term" value="C:mitotic spindle pole"/>
    <property type="evidence" value="ECO:0007669"/>
    <property type="project" value="TreeGrafter"/>
</dbReference>
<dbReference type="GO" id="GO:0090266">
    <property type="term" value="P:regulation of mitotic cell cycle spindle assembly checkpoint"/>
    <property type="evidence" value="ECO:0007669"/>
    <property type="project" value="TreeGrafter"/>
</dbReference>
<evidence type="ECO:0000259" key="3">
    <source>
        <dbReference type="Pfam" id="PF07989"/>
    </source>
</evidence>
<dbReference type="Pfam" id="PF07989">
    <property type="entry name" value="Cnn_1N"/>
    <property type="match status" value="1"/>
</dbReference>
<feature type="domain" description="Centrosomin N-terminal motif 1" evidence="3">
    <location>
        <begin position="164"/>
        <end position="205"/>
    </location>
</feature>
<dbReference type="GO" id="GO:0035371">
    <property type="term" value="C:microtubule plus-end"/>
    <property type="evidence" value="ECO:0007669"/>
    <property type="project" value="TreeGrafter"/>
</dbReference>
<evidence type="ECO:0000256" key="2">
    <source>
        <dbReference type="ARBA" id="ARBA00022490"/>
    </source>
</evidence>
<keyword evidence="5" id="KW-1185">Reference proteome</keyword>
<dbReference type="AlphaFoldDB" id="A0A8B9EGM2"/>
<dbReference type="Proteomes" id="UP000694521">
    <property type="component" value="Unplaced"/>
</dbReference>
<dbReference type="GO" id="GO:0000242">
    <property type="term" value="C:pericentriolar material"/>
    <property type="evidence" value="ECO:0007669"/>
    <property type="project" value="TreeGrafter"/>
</dbReference>
<organism evidence="4 5">
    <name type="scientific">Anser cygnoides</name>
    <name type="common">Swan goose</name>
    <dbReference type="NCBI Taxonomy" id="8845"/>
    <lineage>
        <taxon>Eukaryota</taxon>
        <taxon>Metazoa</taxon>
        <taxon>Chordata</taxon>
        <taxon>Craniata</taxon>
        <taxon>Vertebrata</taxon>
        <taxon>Euteleostomi</taxon>
        <taxon>Archelosauria</taxon>
        <taxon>Archosauria</taxon>
        <taxon>Dinosauria</taxon>
        <taxon>Saurischia</taxon>
        <taxon>Theropoda</taxon>
        <taxon>Coelurosauria</taxon>
        <taxon>Aves</taxon>
        <taxon>Neognathae</taxon>
        <taxon>Galloanserae</taxon>
        <taxon>Anseriformes</taxon>
        <taxon>Anatidae</taxon>
        <taxon>Anserinae</taxon>
        <taxon>Anser</taxon>
    </lineage>
</organism>
<accession>A0A8B9EGM2</accession>
<dbReference type="GO" id="GO:0001578">
    <property type="term" value="P:microtubule bundle formation"/>
    <property type="evidence" value="ECO:0007669"/>
    <property type="project" value="TreeGrafter"/>
</dbReference>
<dbReference type="GO" id="GO:0007059">
    <property type="term" value="P:chromosome segregation"/>
    <property type="evidence" value="ECO:0007669"/>
    <property type="project" value="TreeGrafter"/>
</dbReference>
<reference evidence="4" key="1">
    <citation type="submission" date="2025-08" db="UniProtKB">
        <authorList>
            <consortium name="Ensembl"/>
        </authorList>
    </citation>
    <scope>IDENTIFICATION</scope>
</reference>
<dbReference type="Ensembl" id="ENSACDT00005023082.1">
    <property type="protein sequence ID" value="ENSACDP00005019280.1"/>
    <property type="gene ID" value="ENSACDG00005013992.1"/>
</dbReference>
<dbReference type="InterPro" id="IPR042791">
    <property type="entry name" value="CDK5RAP2"/>
</dbReference>
<evidence type="ECO:0000313" key="4">
    <source>
        <dbReference type="Ensembl" id="ENSACDP00005019280.1"/>
    </source>
</evidence>
<name>A0A8B9EGM2_ANSCY</name>
<dbReference type="GO" id="GO:0046600">
    <property type="term" value="P:negative regulation of centriole replication"/>
    <property type="evidence" value="ECO:0007669"/>
    <property type="project" value="TreeGrafter"/>
</dbReference>
<dbReference type="InterPro" id="IPR012943">
    <property type="entry name" value="Cnn_1N"/>
</dbReference>